<dbReference type="EMBL" id="CSTE01000002">
    <property type="protein sequence ID" value="CQR51026.1"/>
    <property type="molecule type" value="Genomic_DNA"/>
</dbReference>
<dbReference type="Proteomes" id="UP000198902">
    <property type="component" value="Unassembled WGS sequence"/>
</dbReference>
<feature type="transmembrane region" description="Helical" evidence="1">
    <location>
        <begin position="109"/>
        <end position="128"/>
    </location>
</feature>
<dbReference type="PANTHER" id="PTHR28008:SF1">
    <property type="entry name" value="DOMAIN PROTEIN, PUTATIVE (AFU_ORTHOLOGUE AFUA_3G10980)-RELATED"/>
    <property type="match status" value="1"/>
</dbReference>
<dbReference type="Pfam" id="PF04892">
    <property type="entry name" value="VanZ"/>
    <property type="match status" value="1"/>
</dbReference>
<evidence type="ECO:0000259" key="2">
    <source>
        <dbReference type="Pfam" id="PF04892"/>
    </source>
</evidence>
<reference evidence="4" key="1">
    <citation type="submission" date="2015-03" db="EMBL/GenBank/DDBJ databases">
        <authorList>
            <person name="Urmite Genomes"/>
        </authorList>
    </citation>
    <scope>NUCLEOTIDE SEQUENCE [LARGE SCALE GENOMIC DNA]</scope>
    <source>
        <strain evidence="4">Arc-Hr</strain>
    </source>
</reference>
<dbReference type="RefSeq" id="WP_089779412.1">
    <property type="nucleotide sequence ID" value="NZ_CABLRR010000002.1"/>
</dbReference>
<feature type="transmembrane region" description="Helical" evidence="1">
    <location>
        <begin position="51"/>
        <end position="69"/>
    </location>
</feature>
<sequence length="132" mass="13348">MNPIARLRENPRRAAVALGYAFVVLVASVVPTPPGSLTPMGPLGLVGLDKWVHAAGYAGLGFGFAAATRARGREEVAAAVVAAGAFGAGIEVVQAVLPYRSFGVADAGANLVGAVLGGVVWVALVRVAESRR</sequence>
<evidence type="ECO:0000256" key="1">
    <source>
        <dbReference type="SAM" id="Phobius"/>
    </source>
</evidence>
<keyword evidence="1" id="KW-0472">Membrane</keyword>
<dbReference type="AlphaFoldDB" id="A0A0D6JSZ1"/>
<protein>
    <submittedName>
        <fullName evidence="3">VanZ like family protein</fullName>
    </submittedName>
</protein>
<proteinExistence type="predicted"/>
<gene>
    <name evidence="3" type="ORF">BN996_02516</name>
</gene>
<keyword evidence="1" id="KW-1133">Transmembrane helix</keyword>
<accession>A0A0D6JSZ1</accession>
<feature type="domain" description="VanZ-like" evidence="2">
    <location>
        <begin position="62"/>
        <end position="122"/>
    </location>
</feature>
<name>A0A0D6JSZ1_9EURY</name>
<evidence type="ECO:0000313" key="3">
    <source>
        <dbReference type="EMBL" id="CQR51026.1"/>
    </source>
</evidence>
<dbReference type="InterPro" id="IPR006976">
    <property type="entry name" value="VanZ-like"/>
</dbReference>
<dbReference type="OrthoDB" id="214957at2157"/>
<keyword evidence="4" id="KW-1185">Reference proteome</keyword>
<feature type="transmembrane region" description="Helical" evidence="1">
    <location>
        <begin position="76"/>
        <end position="97"/>
    </location>
</feature>
<feature type="transmembrane region" description="Helical" evidence="1">
    <location>
        <begin position="12"/>
        <end position="31"/>
    </location>
</feature>
<organism evidence="3 4">
    <name type="scientific">Haloferax massiliensis</name>
    <dbReference type="NCBI Taxonomy" id="1476858"/>
    <lineage>
        <taxon>Archaea</taxon>
        <taxon>Methanobacteriati</taxon>
        <taxon>Methanobacteriota</taxon>
        <taxon>Stenosarchaea group</taxon>
        <taxon>Halobacteria</taxon>
        <taxon>Halobacteriales</taxon>
        <taxon>Haloferacaceae</taxon>
        <taxon>Haloferax</taxon>
    </lineage>
</organism>
<keyword evidence="1" id="KW-0812">Transmembrane</keyword>
<dbReference type="NCBIfam" id="NF037970">
    <property type="entry name" value="vanZ_1"/>
    <property type="match status" value="1"/>
</dbReference>
<dbReference type="PANTHER" id="PTHR28008">
    <property type="entry name" value="DOMAIN PROTEIN, PUTATIVE (AFU_ORTHOLOGUE AFUA_3G10980)-RELATED"/>
    <property type="match status" value="1"/>
</dbReference>
<evidence type="ECO:0000313" key="4">
    <source>
        <dbReference type="Proteomes" id="UP000198902"/>
    </source>
</evidence>